<evidence type="ECO:0000313" key="3">
    <source>
        <dbReference type="Proteomes" id="UP000236743"/>
    </source>
</evidence>
<protein>
    <submittedName>
        <fullName evidence="2">Uncharacterized protein</fullName>
    </submittedName>
</protein>
<dbReference type="Proteomes" id="UP000236743">
    <property type="component" value="Unassembled WGS sequence"/>
</dbReference>
<feature type="compositionally biased region" description="Polar residues" evidence="1">
    <location>
        <begin position="46"/>
        <end position="59"/>
    </location>
</feature>
<evidence type="ECO:0000256" key="1">
    <source>
        <dbReference type="SAM" id="MobiDB-lite"/>
    </source>
</evidence>
<proteinExistence type="predicted"/>
<feature type="compositionally biased region" description="Polar residues" evidence="1">
    <location>
        <begin position="25"/>
        <end position="38"/>
    </location>
</feature>
<gene>
    <name evidence="2" type="ORF">SAMN04488115_102592</name>
</gene>
<organism evidence="2 3">
    <name type="scientific">Bosea lathyri</name>
    <dbReference type="NCBI Taxonomy" id="1036778"/>
    <lineage>
        <taxon>Bacteria</taxon>
        <taxon>Pseudomonadati</taxon>
        <taxon>Pseudomonadota</taxon>
        <taxon>Alphaproteobacteria</taxon>
        <taxon>Hyphomicrobiales</taxon>
        <taxon>Boseaceae</taxon>
        <taxon>Bosea</taxon>
    </lineage>
</organism>
<feature type="compositionally biased region" description="Basic and acidic residues" evidence="1">
    <location>
        <begin position="13"/>
        <end position="24"/>
    </location>
</feature>
<dbReference type="EMBL" id="FNUY01000002">
    <property type="protein sequence ID" value="SEF95664.1"/>
    <property type="molecule type" value="Genomic_DNA"/>
</dbReference>
<accession>A0A1H5W875</accession>
<feature type="region of interest" description="Disordered" evidence="1">
    <location>
        <begin position="1"/>
        <end position="59"/>
    </location>
</feature>
<sequence>MSKKTLPVPPANRTDKGPGGDKTAHVTQAADQQTQNLEQKGRHANIKQNTTHQGLQQDR</sequence>
<dbReference type="AlphaFoldDB" id="A0A1H5W875"/>
<evidence type="ECO:0000313" key="2">
    <source>
        <dbReference type="EMBL" id="SEF95664.1"/>
    </source>
</evidence>
<name>A0A1H5W875_9HYPH</name>
<dbReference type="OrthoDB" id="7190664at2"/>
<dbReference type="RefSeq" id="WP_103871888.1">
    <property type="nucleotide sequence ID" value="NZ_FNUY01000002.1"/>
</dbReference>
<reference evidence="2 3" key="1">
    <citation type="submission" date="2016-10" db="EMBL/GenBank/DDBJ databases">
        <authorList>
            <person name="de Groot N.N."/>
        </authorList>
    </citation>
    <scope>NUCLEOTIDE SEQUENCE [LARGE SCALE GENOMIC DNA]</scope>
    <source>
        <strain evidence="2 3">DSM 26656</strain>
    </source>
</reference>
<keyword evidence="3" id="KW-1185">Reference proteome</keyword>